<sequence length="533" mass="59917">MENPSRAEAFPVGLRVLVVDDDPTWMKILEKMLRKCSYEVTTCGLATVALSLLRGRRDKFDIVISDVNMPDMDGFELLEQVGLEMDLPVIMMSVNGETSRVMKGVQHGACDYLLKPIRMKELRNIWQHVYRKKMHELKEVEDHDISEDIQMSRSFSEDFDDRQGCLGKRKDLDSKETSDQECNDTAAVKKSRVVWSVDLHQKFVNAVKEIGFDKVGPKKILDLMNIPGLTRENVGSHLQKYRLYLSRLQKQHEERSSVKNIQPDFNPTGPRANFQNSATMNQISASGRYVPITQNFQAYNRTPAIFANNVKSTVALRLKDQMGTISSVETSTPKQEPWSNGIPLTSCVQRSKHDHEPNSSLEDCSHLPLTGQIHQTTTSQSLPPTSIISVACNPEQKTASTRTKPALNSTVVLPVICTSDSVSVQVERGSVDSQGFGVKHETDGSKIWMSPLREPRAKNEKDFVSLPEESPLSSLQNIGCFENIGLNSMDIFQHTGSTSLTGFHSNWYDGLEFNGDYSFDPVEYQVTDDCLFV</sequence>
<accession>A0A5P1E3G1</accession>
<evidence type="ECO:0000256" key="2">
    <source>
        <dbReference type="ARBA" id="ARBA00006015"/>
    </source>
</evidence>
<keyword evidence="8 11" id="KW-0010">Activator</keyword>
<keyword evidence="5 11" id="KW-0902">Two-component regulatory system</keyword>
<evidence type="ECO:0000256" key="3">
    <source>
        <dbReference type="ARBA" id="ARBA00022553"/>
    </source>
</evidence>
<dbReference type="FunFam" id="3.40.50.2300:FF:000132">
    <property type="entry name" value="Two-component response regulator"/>
    <property type="match status" value="1"/>
</dbReference>
<comment type="similarity">
    <text evidence="2">Belongs to the ARR family. Type-B subfamily.</text>
</comment>
<keyword evidence="10 11" id="KW-0539">Nucleus</keyword>
<evidence type="ECO:0000313" key="15">
    <source>
        <dbReference type="EMBL" id="ONK57192.1"/>
    </source>
</evidence>
<dbReference type="EMBL" id="CM007390">
    <property type="protein sequence ID" value="ONK57192.1"/>
    <property type="molecule type" value="Genomic_DNA"/>
</dbReference>
<dbReference type="SUPFAM" id="SSF46689">
    <property type="entry name" value="Homeodomain-like"/>
    <property type="match status" value="1"/>
</dbReference>
<evidence type="ECO:0000256" key="1">
    <source>
        <dbReference type="ARBA" id="ARBA00004123"/>
    </source>
</evidence>
<name>A0A5P1E3G1_ASPOF</name>
<dbReference type="InterPro" id="IPR009057">
    <property type="entry name" value="Homeodomain-like_sf"/>
</dbReference>
<keyword evidence="3 12" id="KW-0597">Phosphoprotein</keyword>
<protein>
    <recommendedName>
        <fullName evidence="11">Two-component response regulator</fullName>
    </recommendedName>
</protein>
<evidence type="ECO:0000256" key="11">
    <source>
        <dbReference type="PIRNR" id="PIRNR036392"/>
    </source>
</evidence>
<dbReference type="InterPro" id="IPR017053">
    <property type="entry name" value="Response_reg_B-typ_pln"/>
</dbReference>
<dbReference type="SUPFAM" id="SSF52172">
    <property type="entry name" value="CheY-like"/>
    <property type="match status" value="1"/>
</dbReference>
<dbReference type="GO" id="GO:0005634">
    <property type="term" value="C:nucleus"/>
    <property type="evidence" value="ECO:0007669"/>
    <property type="project" value="UniProtKB-SubCell"/>
</dbReference>
<dbReference type="InterPro" id="IPR001789">
    <property type="entry name" value="Sig_transdc_resp-reg_receiver"/>
</dbReference>
<dbReference type="OrthoDB" id="60033at2759"/>
<evidence type="ECO:0000256" key="5">
    <source>
        <dbReference type="ARBA" id="ARBA00023012"/>
    </source>
</evidence>
<comment type="subcellular location">
    <subcellularLocation>
        <location evidence="1 11">Nucleus</location>
    </subcellularLocation>
</comment>
<gene>
    <name evidence="15" type="ORF">A4U43_C10F17550</name>
</gene>
<evidence type="ECO:0000256" key="4">
    <source>
        <dbReference type="ARBA" id="ARBA00022864"/>
    </source>
</evidence>
<dbReference type="Proteomes" id="UP000243459">
    <property type="component" value="Chromosome 10"/>
</dbReference>
<dbReference type="PANTHER" id="PTHR43874:SF137">
    <property type="entry name" value="TWO-COMPONENT RESPONSE REGULATOR ARR11"/>
    <property type="match status" value="1"/>
</dbReference>
<comment type="function">
    <text evidence="11">Transcriptional activator that binds specific DNA sequence.</text>
</comment>
<dbReference type="SMART" id="SM00448">
    <property type="entry name" value="REC"/>
    <property type="match status" value="1"/>
</dbReference>
<proteinExistence type="inferred from homology"/>
<dbReference type="Gene3D" id="1.10.10.60">
    <property type="entry name" value="Homeodomain-like"/>
    <property type="match status" value="1"/>
</dbReference>
<dbReference type="GO" id="GO:0000160">
    <property type="term" value="P:phosphorelay signal transduction system"/>
    <property type="evidence" value="ECO:0007669"/>
    <property type="project" value="UniProtKB-KW"/>
</dbReference>
<dbReference type="GO" id="GO:0003700">
    <property type="term" value="F:DNA-binding transcription factor activity"/>
    <property type="evidence" value="ECO:0007669"/>
    <property type="project" value="UniProtKB-UniRule"/>
</dbReference>
<dbReference type="NCBIfam" id="TIGR01557">
    <property type="entry name" value="myb_SHAQKYF"/>
    <property type="match status" value="1"/>
</dbReference>
<dbReference type="FunFam" id="1.10.10.60:FF:000007">
    <property type="entry name" value="Two-component response regulator"/>
    <property type="match status" value="1"/>
</dbReference>
<evidence type="ECO:0000256" key="10">
    <source>
        <dbReference type="ARBA" id="ARBA00023242"/>
    </source>
</evidence>
<feature type="domain" description="Response regulatory" evidence="14">
    <location>
        <begin position="15"/>
        <end position="130"/>
    </location>
</feature>
<evidence type="ECO:0000256" key="6">
    <source>
        <dbReference type="ARBA" id="ARBA00023015"/>
    </source>
</evidence>
<dbReference type="PROSITE" id="PS50110">
    <property type="entry name" value="RESPONSE_REGULATORY"/>
    <property type="match status" value="1"/>
</dbReference>
<evidence type="ECO:0000313" key="16">
    <source>
        <dbReference type="Proteomes" id="UP000243459"/>
    </source>
</evidence>
<dbReference type="PIRSF" id="PIRSF036392">
    <property type="entry name" value="RR_ARR_type-B"/>
    <property type="match status" value="1"/>
</dbReference>
<evidence type="ECO:0000256" key="8">
    <source>
        <dbReference type="ARBA" id="ARBA00023159"/>
    </source>
</evidence>
<dbReference type="InterPro" id="IPR045279">
    <property type="entry name" value="ARR-like"/>
</dbReference>
<dbReference type="PANTHER" id="PTHR43874">
    <property type="entry name" value="TWO-COMPONENT RESPONSE REGULATOR"/>
    <property type="match status" value="1"/>
</dbReference>
<dbReference type="Gramene" id="ONK57192">
    <property type="protein sequence ID" value="ONK57192"/>
    <property type="gene ID" value="A4U43_C10F17550"/>
</dbReference>
<dbReference type="InterPro" id="IPR011006">
    <property type="entry name" value="CheY-like_superfamily"/>
</dbReference>
<dbReference type="InterPro" id="IPR006447">
    <property type="entry name" value="Myb_dom_plants"/>
</dbReference>
<evidence type="ECO:0000259" key="14">
    <source>
        <dbReference type="PROSITE" id="PS50110"/>
    </source>
</evidence>
<feature type="region of interest" description="Disordered" evidence="13">
    <location>
        <begin position="255"/>
        <end position="274"/>
    </location>
</feature>
<evidence type="ECO:0000256" key="7">
    <source>
        <dbReference type="ARBA" id="ARBA00023125"/>
    </source>
</evidence>
<dbReference type="CDD" id="cd17584">
    <property type="entry name" value="REC_typeB_ARR-like"/>
    <property type="match status" value="1"/>
</dbReference>
<dbReference type="Gene3D" id="3.40.50.2300">
    <property type="match status" value="1"/>
</dbReference>
<evidence type="ECO:0000256" key="9">
    <source>
        <dbReference type="ARBA" id="ARBA00023163"/>
    </source>
</evidence>
<dbReference type="Pfam" id="PF00249">
    <property type="entry name" value="Myb_DNA-binding"/>
    <property type="match status" value="1"/>
</dbReference>
<dbReference type="AlphaFoldDB" id="A0A5P1E3G1"/>
<evidence type="ECO:0000256" key="12">
    <source>
        <dbReference type="PROSITE-ProRule" id="PRU00169"/>
    </source>
</evidence>
<dbReference type="GO" id="GO:0009736">
    <property type="term" value="P:cytokinin-activated signaling pathway"/>
    <property type="evidence" value="ECO:0007669"/>
    <property type="project" value="UniProtKB-KW"/>
</dbReference>
<reference evidence="16" key="1">
    <citation type="journal article" date="2017" name="Nat. Commun.">
        <title>The asparagus genome sheds light on the origin and evolution of a young Y chromosome.</title>
        <authorList>
            <person name="Harkess A."/>
            <person name="Zhou J."/>
            <person name="Xu C."/>
            <person name="Bowers J.E."/>
            <person name="Van der Hulst R."/>
            <person name="Ayyampalayam S."/>
            <person name="Mercati F."/>
            <person name="Riccardi P."/>
            <person name="McKain M.R."/>
            <person name="Kakrana A."/>
            <person name="Tang H."/>
            <person name="Ray J."/>
            <person name="Groenendijk J."/>
            <person name="Arikit S."/>
            <person name="Mathioni S.M."/>
            <person name="Nakano M."/>
            <person name="Shan H."/>
            <person name="Telgmann-Rauber A."/>
            <person name="Kanno A."/>
            <person name="Yue Z."/>
            <person name="Chen H."/>
            <person name="Li W."/>
            <person name="Chen Y."/>
            <person name="Xu X."/>
            <person name="Zhang Y."/>
            <person name="Luo S."/>
            <person name="Chen H."/>
            <person name="Gao J."/>
            <person name="Mao Z."/>
            <person name="Pires J.C."/>
            <person name="Luo M."/>
            <person name="Kudrna D."/>
            <person name="Wing R.A."/>
            <person name="Meyers B.C."/>
            <person name="Yi K."/>
            <person name="Kong H."/>
            <person name="Lavrijsen P."/>
            <person name="Sunseri F."/>
            <person name="Falavigna A."/>
            <person name="Ye Y."/>
            <person name="Leebens-Mack J.H."/>
            <person name="Chen G."/>
        </authorList>
    </citation>
    <scope>NUCLEOTIDE SEQUENCE [LARGE SCALE GENOMIC DNA]</scope>
    <source>
        <strain evidence="16">cv. DH0086</strain>
    </source>
</reference>
<dbReference type="Pfam" id="PF00072">
    <property type="entry name" value="Response_reg"/>
    <property type="match status" value="1"/>
</dbReference>
<dbReference type="InterPro" id="IPR001005">
    <property type="entry name" value="SANT/Myb"/>
</dbReference>
<organism evidence="15 16">
    <name type="scientific">Asparagus officinalis</name>
    <name type="common">Garden asparagus</name>
    <dbReference type="NCBI Taxonomy" id="4686"/>
    <lineage>
        <taxon>Eukaryota</taxon>
        <taxon>Viridiplantae</taxon>
        <taxon>Streptophyta</taxon>
        <taxon>Embryophyta</taxon>
        <taxon>Tracheophyta</taxon>
        <taxon>Spermatophyta</taxon>
        <taxon>Magnoliopsida</taxon>
        <taxon>Liliopsida</taxon>
        <taxon>Asparagales</taxon>
        <taxon>Asparagaceae</taxon>
        <taxon>Asparagoideae</taxon>
        <taxon>Asparagus</taxon>
    </lineage>
</organism>
<feature type="modified residue" description="4-aspartylphosphate" evidence="12">
    <location>
        <position position="66"/>
    </location>
</feature>
<keyword evidence="7 11" id="KW-0238">DNA-binding</keyword>
<keyword evidence="16" id="KW-1185">Reference proteome</keyword>
<keyword evidence="4" id="KW-0932">Cytokinin signaling pathway</keyword>
<keyword evidence="9 11" id="KW-0804">Transcription</keyword>
<evidence type="ECO:0000256" key="13">
    <source>
        <dbReference type="SAM" id="MobiDB-lite"/>
    </source>
</evidence>
<keyword evidence="6 11" id="KW-0805">Transcription regulation</keyword>
<dbReference type="GO" id="GO:0003677">
    <property type="term" value="F:DNA binding"/>
    <property type="evidence" value="ECO:0007669"/>
    <property type="project" value="UniProtKB-KW"/>
</dbReference>